<evidence type="ECO:0000256" key="2">
    <source>
        <dbReference type="ARBA" id="ARBA00005887"/>
    </source>
</evidence>
<evidence type="ECO:0000256" key="3">
    <source>
        <dbReference type="ARBA" id="ARBA00022448"/>
    </source>
</evidence>
<dbReference type="AlphaFoldDB" id="A0A2B4RQ16"/>
<dbReference type="SUPFAM" id="SSF111352">
    <property type="entry name" value="Ammonium transporter"/>
    <property type="match status" value="1"/>
</dbReference>
<comment type="subcellular location">
    <subcellularLocation>
        <location evidence="1">Membrane</location>
        <topology evidence="1">Multi-pass membrane protein</topology>
    </subcellularLocation>
</comment>
<dbReference type="OrthoDB" id="534912at2759"/>
<dbReference type="GO" id="GO:0097272">
    <property type="term" value="P:ammonium homeostasis"/>
    <property type="evidence" value="ECO:0007669"/>
    <property type="project" value="TreeGrafter"/>
</dbReference>
<dbReference type="Proteomes" id="UP000225706">
    <property type="component" value="Unassembled WGS sequence"/>
</dbReference>
<evidence type="ECO:0000313" key="11">
    <source>
        <dbReference type="EMBL" id="PFX19276.1"/>
    </source>
</evidence>
<evidence type="ECO:0000313" key="12">
    <source>
        <dbReference type="Proteomes" id="UP000225706"/>
    </source>
</evidence>
<feature type="transmembrane region" description="Helical" evidence="9">
    <location>
        <begin position="106"/>
        <end position="128"/>
    </location>
</feature>
<feature type="transmembrane region" description="Helical" evidence="9">
    <location>
        <begin position="202"/>
        <end position="223"/>
    </location>
</feature>
<dbReference type="FunFam" id="1.10.3430.10:FF:000008">
    <property type="entry name" value="Ammonium transporter"/>
    <property type="match status" value="1"/>
</dbReference>
<dbReference type="InterPro" id="IPR029020">
    <property type="entry name" value="Ammonium/urea_transptr"/>
</dbReference>
<keyword evidence="4 9" id="KW-0812">Transmembrane</keyword>
<dbReference type="InterPro" id="IPR036691">
    <property type="entry name" value="Endo/exonu/phosph_ase_sf"/>
</dbReference>
<dbReference type="PANTHER" id="PTHR11730:SF58">
    <property type="entry name" value="AMMONIUM TRANSPORTER"/>
    <property type="match status" value="1"/>
</dbReference>
<feature type="transmembrane region" description="Helical" evidence="9">
    <location>
        <begin position="367"/>
        <end position="394"/>
    </location>
</feature>
<dbReference type="PANTHER" id="PTHR11730">
    <property type="entry name" value="AMMONIUM TRANSPORTER"/>
    <property type="match status" value="1"/>
</dbReference>
<feature type="compositionally biased region" description="Basic and acidic residues" evidence="8">
    <location>
        <begin position="482"/>
        <end position="498"/>
    </location>
</feature>
<keyword evidence="6 9" id="KW-0472">Membrane</keyword>
<feature type="transmembrane region" description="Helical" evidence="9">
    <location>
        <begin position="243"/>
        <end position="268"/>
    </location>
</feature>
<feature type="domain" description="Ammonium transporter AmtB-like" evidence="10">
    <location>
        <begin position="18"/>
        <end position="418"/>
    </location>
</feature>
<evidence type="ECO:0000259" key="10">
    <source>
        <dbReference type="Pfam" id="PF00909"/>
    </source>
</evidence>
<dbReference type="EMBL" id="LSMT01000368">
    <property type="protein sequence ID" value="PFX19276.1"/>
    <property type="molecule type" value="Genomic_DNA"/>
</dbReference>
<keyword evidence="7" id="KW-0924">Ammonia transport</keyword>
<name>A0A2B4RQ16_STYPI</name>
<organism evidence="11 12">
    <name type="scientific">Stylophora pistillata</name>
    <name type="common">Smooth cauliflower coral</name>
    <dbReference type="NCBI Taxonomy" id="50429"/>
    <lineage>
        <taxon>Eukaryota</taxon>
        <taxon>Metazoa</taxon>
        <taxon>Cnidaria</taxon>
        <taxon>Anthozoa</taxon>
        <taxon>Hexacorallia</taxon>
        <taxon>Scleractinia</taxon>
        <taxon>Astrocoeniina</taxon>
        <taxon>Pocilloporidae</taxon>
        <taxon>Stylophora</taxon>
    </lineage>
</organism>
<feature type="region of interest" description="Disordered" evidence="8">
    <location>
        <begin position="554"/>
        <end position="578"/>
    </location>
</feature>
<feature type="compositionally biased region" description="Basic and acidic residues" evidence="8">
    <location>
        <begin position="563"/>
        <end position="575"/>
    </location>
</feature>
<dbReference type="SUPFAM" id="SSF56219">
    <property type="entry name" value="DNase I-like"/>
    <property type="match status" value="1"/>
</dbReference>
<feature type="transmembrane region" description="Helical" evidence="9">
    <location>
        <begin position="135"/>
        <end position="153"/>
    </location>
</feature>
<evidence type="ECO:0000256" key="7">
    <source>
        <dbReference type="ARBA" id="ARBA00023177"/>
    </source>
</evidence>
<evidence type="ECO:0000256" key="5">
    <source>
        <dbReference type="ARBA" id="ARBA00022989"/>
    </source>
</evidence>
<feature type="region of interest" description="Disordered" evidence="8">
    <location>
        <begin position="482"/>
        <end position="501"/>
    </location>
</feature>
<accession>A0A2B4RQ16</accession>
<evidence type="ECO:0000256" key="6">
    <source>
        <dbReference type="ARBA" id="ARBA00023136"/>
    </source>
</evidence>
<dbReference type="Gene3D" id="3.60.10.10">
    <property type="entry name" value="Endonuclease/exonuclease/phosphatase"/>
    <property type="match status" value="1"/>
</dbReference>
<dbReference type="Gene3D" id="1.10.3430.10">
    <property type="entry name" value="Ammonium transporter AmtB like domains"/>
    <property type="match status" value="1"/>
</dbReference>
<feature type="transmembrane region" description="Helical" evidence="9">
    <location>
        <begin position="300"/>
        <end position="317"/>
    </location>
</feature>
<protein>
    <submittedName>
        <fullName evidence="11">Putative ammonium transporter 3</fullName>
    </submittedName>
</protein>
<reference evidence="12" key="1">
    <citation type="journal article" date="2017" name="bioRxiv">
        <title>Comparative analysis of the genomes of Stylophora pistillata and Acropora digitifera provides evidence for extensive differences between species of corals.</title>
        <authorList>
            <person name="Voolstra C.R."/>
            <person name="Li Y."/>
            <person name="Liew Y.J."/>
            <person name="Baumgarten S."/>
            <person name="Zoccola D."/>
            <person name="Flot J.-F."/>
            <person name="Tambutte S."/>
            <person name="Allemand D."/>
            <person name="Aranda M."/>
        </authorList>
    </citation>
    <scope>NUCLEOTIDE SEQUENCE [LARGE SCALE GENOMIC DNA]</scope>
</reference>
<feature type="transmembrane region" description="Helical" evidence="9">
    <location>
        <begin position="329"/>
        <end position="347"/>
    </location>
</feature>
<comment type="similarity">
    <text evidence="2">Belongs to the ammonia transporter channel (TC 1.A.11.2) family.</text>
</comment>
<comment type="caution">
    <text evidence="11">The sequence shown here is derived from an EMBL/GenBank/DDBJ whole genome shotgun (WGS) entry which is preliminary data.</text>
</comment>
<proteinExistence type="inferred from homology"/>
<dbReference type="Pfam" id="PF00909">
    <property type="entry name" value="Ammonium_transp"/>
    <property type="match status" value="1"/>
</dbReference>
<evidence type="ECO:0000256" key="8">
    <source>
        <dbReference type="SAM" id="MobiDB-lite"/>
    </source>
</evidence>
<dbReference type="InterPro" id="IPR024041">
    <property type="entry name" value="NH4_transpt_AmtB-like_dom"/>
</dbReference>
<dbReference type="GO" id="GO:0005886">
    <property type="term" value="C:plasma membrane"/>
    <property type="evidence" value="ECO:0007669"/>
    <property type="project" value="TreeGrafter"/>
</dbReference>
<sequence>MTSVSPTGAVQVGHGDAVWILTSAFIIFTMISGFGLVESGMVSKKNETNIMVKNALDVIFGGLSYWIFGFAFSRGESGDEHGKQSAFSGSANFFADANQSRMGSVFALYFFQASFATTSTTIVSGAIAERANLQAYMVFSFTNTLAFCFPAYWVWGEHGWLKELGVVDVGGASPVHLVGGVAGLVGTIMLRPRRNKYNDNGLTLKMASPTNVLLGMFMLWWGWLGFNCGSTFGVSGGKWKLASRSAVCTLNASIGGGIFAHLFSVFYLKRVDVPTFMSGILGSLVSITAICAVARPGESIFIGFIGSAISVMGWLLLEKFNIDDPVGAIPTHAGAAIWSMFAVGLFVEQDRLEDFSETYGVFKGGHFKILGVQLLACLTIGLWAAVVAFFQFFIIGKFIHFRFSEYEEELGADFCEHAIDHSTERKTPQQLQKLERMRAALAIKNKVAPADCPAGNPQEKNRGLALLQTVVGTLWGAQRSTRVDRLQEEETKSEENKKGLSKLRSAASVFRGGGNVTRVVKFHEETSVEGEAVADNKEGLQRFRVIALALRGAQRMRRGTQSPEEHQRNSDDGHTRTLPRWEPLYSGVQLKKKCTCIVKHGFHRSRVPMQKHTKHGFVSLVIPGHDPPLDITVYVDISTNPGPAQSIIAIGSRQRATRDLIQQLGSPIRQTTTQQYSRRELVSLRKNYSLQERRSVLFKNIRSYGIFKYRGKRSGRLTKTQLNTGRSKYSSETNDFSTLNNYSQSNNHTLPGLSVIPVRTTTRVISSSYTRQRTVNCYNSSTLNEFLRFNNHTLPRLSTIPVRVTTRVSSSRYTEQRAVNFNNLAIIKPKRNNDASKNTLQFVPSIAVSNVMSLAPKIDELRIFLNTHKFDLCCITETWLKDSIDDSVVDISGYNIIRKDRTHRLHGGVALYVEDSIKFSILRDYEFPDPEGPEVLWAKITPNRLPRGYSCLIIGTVYHPPPPAKDEPLLDYMMDSLSRIESDIPGAALLRTGDWEIASMSGESPKNLKGFSQLPQYMTIMKNDTLVGCGCDNKMMITQKYLIFQLTKQPVKRSQPVRKFEIYTEKTEERSLLHRIITDWKTPSILFISGVLGCLFYEQFIEEPDETGKRDPLITRLMMKYIMADPDVDREKRENHMRHVKEKMDIFQEMKRKPRLGKQPFDIEKIERDKPTFKPFGPDGY</sequence>
<evidence type="ECO:0000256" key="4">
    <source>
        <dbReference type="ARBA" id="ARBA00022692"/>
    </source>
</evidence>
<feature type="transmembrane region" description="Helical" evidence="9">
    <location>
        <begin position="20"/>
        <end position="42"/>
    </location>
</feature>
<keyword evidence="5 9" id="KW-1133">Transmembrane helix</keyword>
<evidence type="ECO:0000256" key="9">
    <source>
        <dbReference type="SAM" id="Phobius"/>
    </source>
</evidence>
<evidence type="ECO:0000256" key="1">
    <source>
        <dbReference type="ARBA" id="ARBA00004141"/>
    </source>
</evidence>
<feature type="transmembrane region" description="Helical" evidence="9">
    <location>
        <begin position="54"/>
        <end position="72"/>
    </location>
</feature>
<feature type="transmembrane region" description="Helical" evidence="9">
    <location>
        <begin position="173"/>
        <end position="190"/>
    </location>
</feature>
<gene>
    <name evidence="11" type="primary">amt-3</name>
    <name evidence="11" type="ORF">AWC38_SpisGene16310</name>
</gene>
<dbReference type="GO" id="GO:0008519">
    <property type="term" value="F:ammonium channel activity"/>
    <property type="evidence" value="ECO:0007669"/>
    <property type="project" value="InterPro"/>
</dbReference>
<keyword evidence="12" id="KW-1185">Reference proteome</keyword>
<keyword evidence="3" id="KW-0813">Transport</keyword>